<evidence type="ECO:0000313" key="6">
    <source>
        <dbReference type="EMBL" id="CDN96849.1"/>
    </source>
</evidence>
<comment type="similarity">
    <text evidence="1">Belongs to the cytidine and deoxycytidylate deaminase family.</text>
</comment>
<organism evidence="6 7">
    <name type="scientific">Pseudomonas phage vB_PaeP_C2-10_Ab09</name>
    <dbReference type="NCBI Taxonomy" id="1476391"/>
    <lineage>
        <taxon>Viruses</taxon>
        <taxon>Duplodnaviria</taxon>
        <taxon>Heunggongvirae</taxon>
        <taxon>Uroviricota</taxon>
        <taxon>Caudoviricetes</taxon>
        <taxon>Schitoviridae</taxon>
        <taxon>Migulavirinae</taxon>
        <taxon>Litunavirus</taxon>
        <taxon>Litunavirus Ab09</taxon>
    </lineage>
</organism>
<evidence type="ECO:0000256" key="4">
    <source>
        <dbReference type="ARBA" id="ARBA00022833"/>
    </source>
</evidence>
<dbReference type="GeneID" id="19487161"/>
<evidence type="ECO:0000256" key="3">
    <source>
        <dbReference type="ARBA" id="ARBA00022801"/>
    </source>
</evidence>
<dbReference type="PROSITE" id="PS51747">
    <property type="entry name" value="CYT_DCMP_DEAMINASES_2"/>
    <property type="match status" value="1"/>
</dbReference>
<reference evidence="7" key="1">
    <citation type="journal article" date="2015" name="PLoS ONE">
        <title>Investigation of a Large Collection of Pseudomonas aeruginosa Bacteriophages Collected from a Single Environmental Source in Abidjan, Cote d'Ivoire.</title>
        <authorList>
            <person name="Essoh C."/>
            <person name="Latino L."/>
            <person name="Midoux C."/>
            <person name="Blouin Y."/>
            <person name="Loukou G."/>
            <person name="Nguetta S.P."/>
            <person name="Lathro S."/>
            <person name="Cablanmian A."/>
            <person name="Kouassi A.K."/>
            <person name="Vergnaud G."/>
            <person name="Pourcel C."/>
        </authorList>
    </citation>
    <scope>NUCLEOTIDE SEQUENCE [LARGE SCALE GENOMIC DNA]</scope>
</reference>
<dbReference type="RefSeq" id="YP_009031813.1">
    <property type="nucleotide sequence ID" value="NC_024140.1"/>
</dbReference>
<evidence type="ECO:0000256" key="1">
    <source>
        <dbReference type="ARBA" id="ARBA00006576"/>
    </source>
</evidence>
<dbReference type="Proteomes" id="UP000019788">
    <property type="component" value="Segment"/>
</dbReference>
<dbReference type="InterPro" id="IPR016193">
    <property type="entry name" value="Cytidine_deaminase-like"/>
</dbReference>
<dbReference type="SUPFAM" id="SSF53927">
    <property type="entry name" value="Cytidine deaminase-like"/>
    <property type="match status" value="1"/>
</dbReference>
<accession>X5KN90</accession>
<evidence type="ECO:0000313" key="7">
    <source>
        <dbReference type="Proteomes" id="UP000019788"/>
    </source>
</evidence>
<dbReference type="Gene3D" id="3.40.140.10">
    <property type="entry name" value="Cytidine Deaminase, domain 2"/>
    <property type="match status" value="1"/>
</dbReference>
<keyword evidence="7" id="KW-1185">Reference proteome</keyword>
<name>X5KN90_9CAUD</name>
<dbReference type="EMBL" id="HG962375">
    <property type="protein sequence ID" value="CDN96849.1"/>
    <property type="molecule type" value="Genomic_DNA"/>
</dbReference>
<dbReference type="InterPro" id="IPR015517">
    <property type="entry name" value="dCMP_deaminase-rel"/>
</dbReference>
<dbReference type="PROSITE" id="PS00903">
    <property type="entry name" value="CYT_DCMP_DEAMINASES_1"/>
    <property type="match status" value="1"/>
</dbReference>
<evidence type="ECO:0000256" key="2">
    <source>
        <dbReference type="ARBA" id="ARBA00022723"/>
    </source>
</evidence>
<keyword evidence="4" id="KW-0862">Zinc</keyword>
<dbReference type="GO" id="GO:0004132">
    <property type="term" value="F:dCMP deaminase activity"/>
    <property type="evidence" value="ECO:0007669"/>
    <property type="project" value="TreeGrafter"/>
</dbReference>
<protein>
    <recommendedName>
        <fullName evidence="5">CMP/dCMP-type deaminase domain-containing protein</fullName>
    </recommendedName>
</protein>
<proteinExistence type="inferred from homology"/>
<feature type="domain" description="CMP/dCMP-type deaminase" evidence="5">
    <location>
        <begin position="28"/>
        <end position="156"/>
    </location>
</feature>
<keyword evidence="3" id="KW-0378">Hydrolase</keyword>
<gene>
    <name evidence="6" type="primary">ORF36</name>
</gene>
<dbReference type="PANTHER" id="PTHR11086:SF18">
    <property type="entry name" value="DEOXYCYTIDYLATE DEAMINASE"/>
    <property type="match status" value="1"/>
</dbReference>
<dbReference type="InterPro" id="IPR016192">
    <property type="entry name" value="APOBEC/CMP_deaminase_Zn-bd"/>
</dbReference>
<sequence length="189" mass="20735">MNAAAFGLPVTLREVSTVLKAPDPRSMKYRRLYMSIATNAAKQSVAERHQVGGVLVTTTGALFTGWNGTMPGTDNCCENGEYLREETRFKTTPYGVIHAEHNILAWASRSGVPLDNSVLWITRAPCVRCAEMIATHGVHLVMYRDDHDEPEGMTVLAMGNVKAMSWSTLDSLITEHGGHYVVSKTLLAN</sequence>
<dbReference type="PANTHER" id="PTHR11086">
    <property type="entry name" value="DEOXYCYTIDYLATE DEAMINASE-RELATED"/>
    <property type="match status" value="1"/>
</dbReference>
<dbReference type="GO" id="GO:0008270">
    <property type="term" value="F:zinc ion binding"/>
    <property type="evidence" value="ECO:0007669"/>
    <property type="project" value="InterPro"/>
</dbReference>
<dbReference type="Pfam" id="PF00383">
    <property type="entry name" value="dCMP_cyt_deam_1"/>
    <property type="match status" value="1"/>
</dbReference>
<dbReference type="KEGG" id="vg:19487161"/>
<keyword evidence="2" id="KW-0479">Metal-binding</keyword>
<evidence type="ECO:0000259" key="5">
    <source>
        <dbReference type="PROSITE" id="PS51747"/>
    </source>
</evidence>
<dbReference type="InterPro" id="IPR002125">
    <property type="entry name" value="CMP_dCMP_dom"/>
</dbReference>